<dbReference type="Proteomes" id="UP001465755">
    <property type="component" value="Unassembled WGS sequence"/>
</dbReference>
<dbReference type="InterPro" id="IPR036047">
    <property type="entry name" value="F-box-like_dom_sf"/>
</dbReference>
<accession>A0AAW1NMY2</accession>
<proteinExistence type="predicted"/>
<dbReference type="PROSITE" id="PS50181">
    <property type="entry name" value="FBOX"/>
    <property type="match status" value="1"/>
</dbReference>
<feature type="domain" description="F-box" evidence="2">
    <location>
        <begin position="9"/>
        <end position="58"/>
    </location>
</feature>
<protein>
    <recommendedName>
        <fullName evidence="2">F-box domain-containing protein</fullName>
    </recommendedName>
</protein>
<dbReference type="GO" id="GO:0005930">
    <property type="term" value="C:axoneme"/>
    <property type="evidence" value="ECO:0007669"/>
    <property type="project" value="UniProtKB-SubCell"/>
</dbReference>
<gene>
    <name evidence="3" type="ORF">WJX73_004910</name>
</gene>
<dbReference type="Pfam" id="PF12937">
    <property type="entry name" value="F-box-like"/>
    <property type="match status" value="1"/>
</dbReference>
<sequence>MQNNSGVPDPDWGSLPPELLVKVFKELQLQDQVRSELCCKAWHRLLSRPQVPDLWGPVTIELDKLPKRSRRPNHAANEREFDLASLSPICRWLRARLDLRRRLSRGCMDVHAELSALTDLTRLALKNYDEAMSAVASAINLQQLYLKRSITSDPEWASCALQRLARLQLVSLCRLQLRPETLQKMQELPSLTTLLLANLFSYSMDHFPNGAAGACQAMGRLTRLTRLEIEDCNWEGFEPSKLQDLHQLQILRGALLG</sequence>
<dbReference type="SUPFAM" id="SSF52047">
    <property type="entry name" value="RNI-like"/>
    <property type="match status" value="1"/>
</dbReference>
<dbReference type="InterPro" id="IPR032675">
    <property type="entry name" value="LRR_dom_sf"/>
</dbReference>
<evidence type="ECO:0000313" key="3">
    <source>
        <dbReference type="EMBL" id="KAK9790561.1"/>
    </source>
</evidence>
<evidence type="ECO:0000313" key="4">
    <source>
        <dbReference type="Proteomes" id="UP001465755"/>
    </source>
</evidence>
<dbReference type="AlphaFoldDB" id="A0AAW1NMY2"/>
<dbReference type="Gene3D" id="1.20.1280.50">
    <property type="match status" value="1"/>
</dbReference>
<dbReference type="SUPFAM" id="SSF81383">
    <property type="entry name" value="F-box domain"/>
    <property type="match status" value="1"/>
</dbReference>
<organism evidence="3 4">
    <name type="scientific">Symbiochloris irregularis</name>
    <dbReference type="NCBI Taxonomy" id="706552"/>
    <lineage>
        <taxon>Eukaryota</taxon>
        <taxon>Viridiplantae</taxon>
        <taxon>Chlorophyta</taxon>
        <taxon>core chlorophytes</taxon>
        <taxon>Trebouxiophyceae</taxon>
        <taxon>Trebouxiales</taxon>
        <taxon>Trebouxiaceae</taxon>
        <taxon>Symbiochloris</taxon>
    </lineage>
</organism>
<reference evidence="3 4" key="1">
    <citation type="journal article" date="2024" name="Nat. Commun.">
        <title>Phylogenomics reveals the evolutionary origins of lichenization in chlorophyte algae.</title>
        <authorList>
            <person name="Puginier C."/>
            <person name="Libourel C."/>
            <person name="Otte J."/>
            <person name="Skaloud P."/>
            <person name="Haon M."/>
            <person name="Grisel S."/>
            <person name="Petersen M."/>
            <person name="Berrin J.G."/>
            <person name="Delaux P.M."/>
            <person name="Dal Grande F."/>
            <person name="Keller J."/>
        </authorList>
    </citation>
    <scope>NUCLEOTIDE SEQUENCE [LARGE SCALE GENOMIC DNA]</scope>
    <source>
        <strain evidence="3 4">SAG 2036</strain>
    </source>
</reference>
<comment type="caution">
    <text evidence="3">The sequence shown here is derived from an EMBL/GenBank/DDBJ whole genome shotgun (WGS) entry which is preliminary data.</text>
</comment>
<evidence type="ECO:0000259" key="2">
    <source>
        <dbReference type="PROSITE" id="PS50181"/>
    </source>
</evidence>
<evidence type="ECO:0000256" key="1">
    <source>
        <dbReference type="ARBA" id="ARBA00004430"/>
    </source>
</evidence>
<dbReference type="Gene3D" id="3.80.10.10">
    <property type="entry name" value="Ribonuclease Inhibitor"/>
    <property type="match status" value="1"/>
</dbReference>
<comment type="subcellular location">
    <subcellularLocation>
        <location evidence="1">Cytoplasm</location>
        <location evidence="1">Cytoskeleton</location>
        <location evidence="1">Cilium axoneme</location>
    </subcellularLocation>
</comment>
<name>A0AAW1NMY2_9CHLO</name>
<dbReference type="InterPro" id="IPR001810">
    <property type="entry name" value="F-box_dom"/>
</dbReference>
<keyword evidence="4" id="KW-1185">Reference proteome</keyword>
<dbReference type="EMBL" id="JALJOQ010000190">
    <property type="protein sequence ID" value="KAK9790561.1"/>
    <property type="molecule type" value="Genomic_DNA"/>
</dbReference>